<name>A0A024UVF3_9STRA</name>
<gene>
    <name evidence="1" type="ORF">H310_00344</name>
</gene>
<dbReference type="InterPro" id="IPR011990">
    <property type="entry name" value="TPR-like_helical_dom_sf"/>
</dbReference>
<evidence type="ECO:0000313" key="1">
    <source>
        <dbReference type="EMBL" id="ETW09905.1"/>
    </source>
</evidence>
<dbReference type="AlphaFoldDB" id="A0A024UVF3"/>
<dbReference type="RefSeq" id="XP_008861316.1">
    <property type="nucleotide sequence ID" value="XM_008863094.1"/>
</dbReference>
<dbReference type="GeneID" id="20077394"/>
<organism evidence="1">
    <name type="scientific">Aphanomyces invadans</name>
    <dbReference type="NCBI Taxonomy" id="157072"/>
    <lineage>
        <taxon>Eukaryota</taxon>
        <taxon>Sar</taxon>
        <taxon>Stramenopiles</taxon>
        <taxon>Oomycota</taxon>
        <taxon>Saprolegniomycetes</taxon>
        <taxon>Saprolegniales</taxon>
        <taxon>Verrucalvaceae</taxon>
        <taxon>Aphanomyces</taxon>
    </lineage>
</organism>
<dbReference type="Gene3D" id="1.25.40.10">
    <property type="entry name" value="Tetratricopeptide repeat domain"/>
    <property type="match status" value="1"/>
</dbReference>
<sequence>MAACRYRVSKLRSEIESERKRQGLLCRSFGRKVDVFEGCKQSTASTSVIKVVATNSTVQNCRAAGTTTDPSPCWSTLYELNRGDWDSPVQVHVYRLQKSPKPTKSLRHLVAAKRIARWFKQILRMRQAAPSPPPPIPTTTERTRINPDDLLARITQQINDQANLQRQNRAGHVIQRFFTYVLNRRSASMGQQHRHHRILIRQQMRRRQAQELDAMERAFTWKQSTVKGHFIRVLILEAEWTAQPGRADVLRQLAAAYWTYYDEHHAVYDPLQRSLMLRMHLLCAMKAITYGYDPSSAENDDAAKWWMAIGRRFLLLWEHTTDEPALLQEALTAFSNAQRTISDDAIDPEVLCDEVHVQFALGLYCHVIKKCQHVAFELWGNLDRMTQVWLWEGQAHFHVGDYHEAALRFQSIMTRSVPSTPLMPYTNVELWVILGRCAVLCNNLDRAQLYYDKILCSMYGDDDIVRRGLSWEHVMNDATLHLTCGSKCAKRRDFPLAVDLLRYGKQLNPNVTTVHHDEVLAECIRHTVHLDTRASRATWEAQKRIPLTRLRERLGVVL</sequence>
<protein>
    <submittedName>
        <fullName evidence="1">Uncharacterized protein</fullName>
    </submittedName>
</protein>
<dbReference type="OrthoDB" id="71764at2759"/>
<dbReference type="SUPFAM" id="SSF48452">
    <property type="entry name" value="TPR-like"/>
    <property type="match status" value="1"/>
</dbReference>
<dbReference type="EMBL" id="KI913952">
    <property type="protein sequence ID" value="ETW09905.1"/>
    <property type="molecule type" value="Genomic_DNA"/>
</dbReference>
<dbReference type="VEuPathDB" id="FungiDB:H310_00344"/>
<reference evidence="1" key="1">
    <citation type="submission" date="2013-12" db="EMBL/GenBank/DDBJ databases">
        <title>The Genome Sequence of Aphanomyces invadans NJM9701.</title>
        <authorList>
            <consortium name="The Broad Institute Genomics Platform"/>
            <person name="Russ C."/>
            <person name="Tyler B."/>
            <person name="van West P."/>
            <person name="Dieguez-Uribeondo J."/>
            <person name="Young S.K."/>
            <person name="Zeng Q."/>
            <person name="Gargeya S."/>
            <person name="Fitzgerald M."/>
            <person name="Abouelleil A."/>
            <person name="Alvarado L."/>
            <person name="Chapman S.B."/>
            <person name="Gainer-Dewar J."/>
            <person name="Goldberg J."/>
            <person name="Griggs A."/>
            <person name="Gujja S."/>
            <person name="Hansen M."/>
            <person name="Howarth C."/>
            <person name="Imamovic A."/>
            <person name="Ireland A."/>
            <person name="Larimer J."/>
            <person name="McCowan C."/>
            <person name="Murphy C."/>
            <person name="Pearson M."/>
            <person name="Poon T.W."/>
            <person name="Priest M."/>
            <person name="Roberts A."/>
            <person name="Saif S."/>
            <person name="Shea T."/>
            <person name="Sykes S."/>
            <person name="Wortman J."/>
            <person name="Nusbaum C."/>
            <person name="Birren B."/>
        </authorList>
    </citation>
    <scope>NUCLEOTIDE SEQUENCE [LARGE SCALE GENOMIC DNA]</scope>
    <source>
        <strain evidence="1">NJM9701</strain>
    </source>
</reference>
<proteinExistence type="predicted"/>
<accession>A0A024UVF3</accession>